<feature type="compositionally biased region" description="Polar residues" evidence="2">
    <location>
        <begin position="69"/>
        <end position="80"/>
    </location>
</feature>
<dbReference type="PANTHER" id="PTHR21564">
    <property type="entry name" value="BRAKELESS PROTEIN"/>
    <property type="match status" value="1"/>
</dbReference>
<feature type="region of interest" description="Disordered" evidence="2">
    <location>
        <begin position="708"/>
        <end position="730"/>
    </location>
</feature>
<feature type="region of interest" description="Disordered" evidence="2">
    <location>
        <begin position="820"/>
        <end position="901"/>
    </location>
</feature>
<feature type="compositionally biased region" description="Basic and acidic residues" evidence="2">
    <location>
        <begin position="644"/>
        <end position="664"/>
    </location>
</feature>
<feature type="region of interest" description="Disordered" evidence="2">
    <location>
        <begin position="34"/>
        <end position="54"/>
    </location>
</feature>
<feature type="domain" description="C2H2-type" evidence="3">
    <location>
        <begin position="298"/>
        <end position="328"/>
    </location>
</feature>
<dbReference type="PROSITE" id="PS50157">
    <property type="entry name" value="ZINC_FINGER_C2H2_2"/>
    <property type="match status" value="1"/>
</dbReference>
<feature type="compositionally biased region" description="Basic and acidic residues" evidence="2">
    <location>
        <begin position="343"/>
        <end position="352"/>
    </location>
</feature>
<keyword evidence="5" id="KW-1185">Reference proteome</keyword>
<dbReference type="PROSITE" id="PS00028">
    <property type="entry name" value="ZINC_FINGER_C2H2_1"/>
    <property type="match status" value="1"/>
</dbReference>
<dbReference type="EMBL" id="JARQWQ010000013">
    <property type="protein sequence ID" value="KAK2568058.1"/>
    <property type="molecule type" value="Genomic_DNA"/>
</dbReference>
<keyword evidence="1" id="KW-0863">Zinc-finger</keyword>
<evidence type="ECO:0000259" key="3">
    <source>
        <dbReference type="PROSITE" id="PS50157"/>
    </source>
</evidence>
<reference evidence="4" key="2">
    <citation type="journal article" date="2023" name="Science">
        <title>Genomic signatures of disease resistance in endangered staghorn corals.</title>
        <authorList>
            <person name="Vollmer S.V."/>
            <person name="Selwyn J.D."/>
            <person name="Despard B.A."/>
            <person name="Roesel C.L."/>
        </authorList>
    </citation>
    <scope>NUCLEOTIDE SEQUENCE</scope>
    <source>
        <strain evidence="4">K2</strain>
    </source>
</reference>
<feature type="region of interest" description="Disordered" evidence="2">
    <location>
        <begin position="973"/>
        <end position="1069"/>
    </location>
</feature>
<protein>
    <submittedName>
        <fullName evidence="4">Zinc finger protein 608</fullName>
    </submittedName>
</protein>
<name>A0AAD9QVD3_ACRCE</name>
<feature type="compositionally biased region" description="Polar residues" evidence="2">
    <location>
        <begin position="995"/>
        <end position="1007"/>
    </location>
</feature>
<sequence length="1069" mass="115130">MTVSVGITACFSQPKGLKQKLLEKAGVKSADEICKDSNLGQGKNSNGTSLLSWERDGEEIVSEVKVLSGQPTSPPNSNVNKCRRTNKAVKQGRAASRGRRKSENKDYTPKSQGGGRSRGRKMYPTGLQSIMAGLDGSNIPLADLLEKLPNSVCPGDEDGSRPVTPGVAVTLHGIVCHEIGGVLVVNIKWRNKFPASDGAENEMKLGGKGGKGKRRQKNNSLSSSMEVVKEATPLKHKLRGRKRGSSGGTAPKSQGFKSLGKRRSKNVDDDDEGQRPGKRSCTIKTTTTVSPQPSPTLIECPEPGCDKKYKHINGLRYHQAHAHLEESNHSDERSASTSPSPVEEFKEPDTKPGFKGRTSRVSARARSISPSLAAAMATMSEKKSDALSRGSKKKETSETAFESAASKESKTSQKSPVIENDDDSNAEDTITTVVEISDKCQQACEHDIQKENNSRNKVEQGEDDSKGKFKCIEDIEAAVESLEKESALASDGRHDVALSPKADSRSEVEFSAISDTVKDGAKDALQTTQEVWETVIDSGFSVAKGSAKSRDLVEDVEKALSENCFSNKESANQLCIPGVQPVDLRQAVDAGVGLINQLGIEVEDISENEEDIDPGQDSEYTNKSNTSLPSPAGMADQENTTGEKSSEEIPFAKREAALLKEDTNRSSPNDATSTVLESSFHFDIQTEKQITQAESKRNELRIKTENSSLASSVENKSTSVSEKLSKPSMEDLVSKSISRSAVEPPLINSDAPSMRYKFFECRNYGDEPNFDKFIRTSELDQKRTSEAKATLAPIRYPELVRSVPSSGISTTSGNFTVTKASSTDISHTERKFSSRSLPIPSLISTTRSPIPEGLSKHSSVSDKPRTSVQSKSPSVPKHLTPRAGVVSSSRSPSSISISGSKVHTLMSDRKNAPNPFQPVIVKHEFQSSEGSQGIKQEISSSSLSNSDSKSLLTQSGSDLGKQNIEFKGLLGVNESASTGSPRPSQETEDFEKSFKTTPKTLSRSHPTLISRSSNSLPPSLPVGVAHPYPRASDVVSHAKGSEQKTSVSGSSVTSGPILSLNRRFAKSRG</sequence>
<dbReference type="GO" id="GO:0008270">
    <property type="term" value="F:zinc ion binding"/>
    <property type="evidence" value="ECO:0007669"/>
    <property type="project" value="UniProtKB-KW"/>
</dbReference>
<dbReference type="PANTHER" id="PTHR21564:SF5">
    <property type="entry name" value="SCRIBBLER, ISOFORM J"/>
    <property type="match status" value="1"/>
</dbReference>
<feature type="compositionally biased region" description="Low complexity" evidence="2">
    <location>
        <begin position="834"/>
        <end position="844"/>
    </location>
</feature>
<dbReference type="InterPro" id="IPR013087">
    <property type="entry name" value="Znf_C2H2_type"/>
</dbReference>
<evidence type="ECO:0000256" key="2">
    <source>
        <dbReference type="SAM" id="MobiDB-lite"/>
    </source>
</evidence>
<feature type="compositionally biased region" description="Basic residues" evidence="2">
    <location>
        <begin position="234"/>
        <end position="244"/>
    </location>
</feature>
<accession>A0AAD9QVD3</accession>
<evidence type="ECO:0000256" key="1">
    <source>
        <dbReference type="PROSITE-ProRule" id="PRU00042"/>
    </source>
</evidence>
<feature type="compositionally biased region" description="Polar residues" evidence="2">
    <location>
        <begin position="927"/>
        <end position="938"/>
    </location>
</feature>
<feature type="compositionally biased region" description="Low complexity" evidence="2">
    <location>
        <begin position="1045"/>
        <end position="1055"/>
    </location>
</feature>
<feature type="compositionally biased region" description="Polar residues" evidence="2">
    <location>
        <begin position="665"/>
        <end position="677"/>
    </location>
</feature>
<feature type="compositionally biased region" description="Low complexity" evidence="2">
    <location>
        <begin position="939"/>
        <end position="952"/>
    </location>
</feature>
<keyword evidence="1" id="KW-0862">Zinc</keyword>
<feature type="compositionally biased region" description="Basic and acidic residues" evidence="2">
    <location>
        <begin position="324"/>
        <end position="334"/>
    </location>
</feature>
<feature type="region of interest" description="Disordered" evidence="2">
    <location>
        <begin position="67"/>
        <end position="123"/>
    </location>
</feature>
<reference evidence="4" key="1">
    <citation type="journal article" date="2023" name="G3 (Bethesda)">
        <title>Whole genome assembly and annotation of the endangered Caribbean coral Acropora cervicornis.</title>
        <authorList>
            <person name="Selwyn J.D."/>
            <person name="Vollmer S.V."/>
        </authorList>
    </citation>
    <scope>NUCLEOTIDE SEQUENCE</scope>
    <source>
        <strain evidence="4">K2</strain>
    </source>
</reference>
<organism evidence="4 5">
    <name type="scientific">Acropora cervicornis</name>
    <name type="common">Staghorn coral</name>
    <dbReference type="NCBI Taxonomy" id="6130"/>
    <lineage>
        <taxon>Eukaryota</taxon>
        <taxon>Metazoa</taxon>
        <taxon>Cnidaria</taxon>
        <taxon>Anthozoa</taxon>
        <taxon>Hexacorallia</taxon>
        <taxon>Scleractinia</taxon>
        <taxon>Astrocoeniina</taxon>
        <taxon>Acroporidae</taxon>
        <taxon>Acropora</taxon>
    </lineage>
</organism>
<gene>
    <name evidence="4" type="ORF">P5673_007973</name>
</gene>
<feature type="compositionally biased region" description="Polar residues" evidence="2">
    <location>
        <begin position="974"/>
        <end position="984"/>
    </location>
</feature>
<dbReference type="InterPro" id="IPR040010">
    <property type="entry name" value="ZN608/ZN609"/>
</dbReference>
<feature type="region of interest" description="Disordered" evidence="2">
    <location>
        <begin position="197"/>
        <end position="303"/>
    </location>
</feature>
<feature type="region of interest" description="Disordered" evidence="2">
    <location>
        <begin position="605"/>
        <end position="678"/>
    </location>
</feature>
<comment type="caution">
    <text evidence="4">The sequence shown here is derived from an EMBL/GenBank/DDBJ whole genome shotgun (WGS) entry which is preliminary data.</text>
</comment>
<keyword evidence="1" id="KW-0479">Metal-binding</keyword>
<feature type="compositionally biased region" description="Polar residues" evidence="2">
    <location>
        <begin position="38"/>
        <end position="51"/>
    </location>
</feature>
<feature type="compositionally biased region" description="Polar residues" evidence="2">
    <location>
        <begin position="618"/>
        <end position="629"/>
    </location>
</feature>
<feature type="region of interest" description="Disordered" evidence="2">
    <location>
        <begin position="445"/>
        <end position="466"/>
    </location>
</feature>
<feature type="compositionally biased region" description="Low complexity" evidence="2">
    <location>
        <begin position="1008"/>
        <end position="1017"/>
    </location>
</feature>
<feature type="compositionally biased region" description="Polar residues" evidence="2">
    <location>
        <begin position="708"/>
        <end position="722"/>
    </location>
</feature>
<evidence type="ECO:0000313" key="4">
    <source>
        <dbReference type="EMBL" id="KAK2568058.1"/>
    </source>
</evidence>
<dbReference type="AlphaFoldDB" id="A0AAD9QVD3"/>
<proteinExistence type="predicted"/>
<feature type="region of interest" description="Disordered" evidence="2">
    <location>
        <begin position="485"/>
        <end position="505"/>
    </location>
</feature>
<dbReference type="GO" id="GO:0006357">
    <property type="term" value="P:regulation of transcription by RNA polymerase II"/>
    <property type="evidence" value="ECO:0007669"/>
    <property type="project" value="TreeGrafter"/>
</dbReference>
<evidence type="ECO:0000313" key="5">
    <source>
        <dbReference type="Proteomes" id="UP001249851"/>
    </source>
</evidence>
<dbReference type="Proteomes" id="UP001249851">
    <property type="component" value="Unassembled WGS sequence"/>
</dbReference>
<feature type="region of interest" description="Disordered" evidence="2">
    <location>
        <begin position="324"/>
        <end position="433"/>
    </location>
</feature>
<feature type="region of interest" description="Disordered" evidence="2">
    <location>
        <begin position="925"/>
        <end position="956"/>
    </location>
</feature>
<dbReference type="GO" id="GO:0005634">
    <property type="term" value="C:nucleus"/>
    <property type="evidence" value="ECO:0007669"/>
    <property type="project" value="TreeGrafter"/>
</dbReference>
<feature type="compositionally biased region" description="Acidic residues" evidence="2">
    <location>
        <begin position="605"/>
        <end position="616"/>
    </location>
</feature>
<feature type="compositionally biased region" description="Low complexity" evidence="2">
    <location>
        <begin position="881"/>
        <end position="900"/>
    </location>
</feature>